<dbReference type="InterPro" id="IPR005761">
    <property type="entry name" value="UDP-N-AcMur-Glu-dNH2Pim_ligase"/>
</dbReference>
<comment type="PTM">
    <text evidence="7">Carboxylation is probably crucial for Mg(2+) binding and, consequently, for the gamma-phosphate positioning of ATP.</text>
</comment>
<dbReference type="GO" id="GO:0008360">
    <property type="term" value="P:regulation of cell shape"/>
    <property type="evidence" value="ECO:0007669"/>
    <property type="project" value="UniProtKB-KW"/>
</dbReference>
<keyword evidence="7 12" id="KW-0436">Ligase</keyword>
<keyword evidence="6 7" id="KW-0961">Cell wall biogenesis/degradation</keyword>
<keyword evidence="5 7" id="KW-0131">Cell cycle</keyword>
<feature type="binding site" evidence="7">
    <location>
        <position position="481"/>
    </location>
    <ligand>
        <name>meso-2,6-diaminopimelate</name>
        <dbReference type="ChEBI" id="CHEBI:57791"/>
    </ligand>
</feature>
<dbReference type="Proteomes" id="UP000317638">
    <property type="component" value="Unassembled WGS sequence"/>
</dbReference>
<evidence type="ECO:0000256" key="6">
    <source>
        <dbReference type="ARBA" id="ARBA00023316"/>
    </source>
</evidence>
<dbReference type="NCBIfam" id="TIGR01085">
    <property type="entry name" value="murE"/>
    <property type="match status" value="1"/>
</dbReference>
<feature type="binding site" evidence="7">
    <location>
        <position position="197"/>
    </location>
    <ligand>
        <name>UDP-N-acetyl-alpha-D-muramoyl-L-alanyl-D-glutamate</name>
        <dbReference type="ChEBI" id="CHEBI:83900"/>
    </ligand>
</feature>
<feature type="binding site" evidence="7">
    <location>
        <position position="40"/>
    </location>
    <ligand>
        <name>UDP-N-acetyl-alpha-D-muramoyl-L-alanyl-D-glutamate</name>
        <dbReference type="ChEBI" id="CHEBI:83900"/>
    </ligand>
</feature>
<evidence type="ECO:0000256" key="1">
    <source>
        <dbReference type="ARBA" id="ARBA00005898"/>
    </source>
</evidence>
<dbReference type="PANTHER" id="PTHR23135:SF4">
    <property type="entry name" value="UDP-N-ACETYLMURAMOYL-L-ALANYL-D-GLUTAMATE--2,6-DIAMINOPIMELATE LIGASE MURE HOMOLOG, CHLOROPLASTIC"/>
    <property type="match status" value="1"/>
</dbReference>
<comment type="function">
    <text evidence="7">Catalyzes the addition of meso-diaminopimelic acid to the nucleotide precursor UDP-N-acetylmuramoyl-L-alanyl-D-glutamate (UMAG) in the biosynthesis of bacterial cell-wall peptidoglycan.</text>
</comment>
<dbReference type="InterPro" id="IPR013221">
    <property type="entry name" value="Mur_ligase_cen"/>
</dbReference>
<evidence type="ECO:0000313" key="12">
    <source>
        <dbReference type="EMBL" id="TRY18887.1"/>
    </source>
</evidence>
<protein>
    <recommendedName>
        <fullName evidence="7">UDP-N-acetylmuramoyl-L-alanyl-D-glutamate--2,6-diaminopimelate ligase</fullName>
        <ecNumber evidence="7">6.3.2.13</ecNumber>
    </recommendedName>
    <alternativeName>
        <fullName evidence="7">Meso-A2pm-adding enzyme</fullName>
    </alternativeName>
    <alternativeName>
        <fullName evidence="7">Meso-diaminopimelate-adding enzyme</fullName>
    </alternativeName>
    <alternativeName>
        <fullName evidence="7">UDP-MurNAc-L-Ala-D-Glu:meso-diaminopimelate ligase</fullName>
    </alternativeName>
    <alternativeName>
        <fullName evidence="7">UDP-MurNAc-tripeptide synthetase</fullName>
    </alternativeName>
    <alternativeName>
        <fullName evidence="7">UDP-N-acetylmuramyl-tripeptide synthetase</fullName>
    </alternativeName>
</protein>
<dbReference type="Gene3D" id="3.40.1190.10">
    <property type="entry name" value="Mur-like, catalytic domain"/>
    <property type="match status" value="1"/>
</dbReference>
<dbReference type="Pfam" id="PF08245">
    <property type="entry name" value="Mur_ligase_M"/>
    <property type="match status" value="1"/>
</dbReference>
<dbReference type="EMBL" id="VKKG01000002">
    <property type="protein sequence ID" value="TRY18887.1"/>
    <property type="molecule type" value="Genomic_DNA"/>
</dbReference>
<dbReference type="NCBIfam" id="NF001126">
    <property type="entry name" value="PRK00139.1-4"/>
    <property type="match status" value="1"/>
</dbReference>
<feature type="domain" description="Mur ligase N-terminal catalytic" evidence="9">
    <location>
        <begin position="35"/>
        <end position="94"/>
    </location>
</feature>
<feature type="binding site" evidence="7">
    <location>
        <position position="42"/>
    </location>
    <ligand>
        <name>UDP-N-acetyl-alpha-D-muramoyl-L-alanyl-D-glutamate</name>
        <dbReference type="ChEBI" id="CHEBI:83900"/>
    </ligand>
</feature>
<dbReference type="PANTHER" id="PTHR23135">
    <property type="entry name" value="MUR LIGASE FAMILY MEMBER"/>
    <property type="match status" value="1"/>
</dbReference>
<keyword evidence="7" id="KW-0067">ATP-binding</keyword>
<feature type="binding site" evidence="7">
    <location>
        <position position="477"/>
    </location>
    <ligand>
        <name>meso-2,6-diaminopimelate</name>
        <dbReference type="ChEBI" id="CHEBI:57791"/>
    </ligand>
</feature>
<dbReference type="SUPFAM" id="SSF53244">
    <property type="entry name" value="MurD-like peptide ligases, peptide-binding domain"/>
    <property type="match status" value="1"/>
</dbReference>
<gene>
    <name evidence="7" type="primary">murE</name>
    <name evidence="12" type="ORF">FOJ82_07200</name>
</gene>
<comment type="subcellular location">
    <subcellularLocation>
        <location evidence="7 8">Cytoplasm</location>
    </subcellularLocation>
</comment>
<keyword evidence="2 7" id="KW-0132">Cell division</keyword>
<keyword evidence="7" id="KW-0963">Cytoplasm</keyword>
<dbReference type="Gene3D" id="3.90.190.20">
    <property type="entry name" value="Mur ligase, C-terminal domain"/>
    <property type="match status" value="1"/>
</dbReference>
<dbReference type="HAMAP" id="MF_00208">
    <property type="entry name" value="MurE"/>
    <property type="match status" value="1"/>
</dbReference>
<dbReference type="GO" id="GO:0051301">
    <property type="term" value="P:cell division"/>
    <property type="evidence" value="ECO:0007669"/>
    <property type="project" value="UniProtKB-KW"/>
</dbReference>
<proteinExistence type="inferred from homology"/>
<feature type="binding site" evidence="7">
    <location>
        <begin position="170"/>
        <end position="171"/>
    </location>
    <ligand>
        <name>UDP-N-acetyl-alpha-D-muramoyl-L-alanyl-D-glutamate</name>
        <dbReference type="ChEBI" id="CHEBI:83900"/>
    </ligand>
</feature>
<dbReference type="GO" id="GO:0071555">
    <property type="term" value="P:cell wall organization"/>
    <property type="evidence" value="ECO:0007669"/>
    <property type="project" value="UniProtKB-KW"/>
</dbReference>
<keyword evidence="3 7" id="KW-0133">Cell shape</keyword>
<keyword evidence="7" id="KW-0460">Magnesium</keyword>
<evidence type="ECO:0000256" key="5">
    <source>
        <dbReference type="ARBA" id="ARBA00023306"/>
    </source>
</evidence>
<comment type="similarity">
    <text evidence="1 7">Belongs to the MurCDEF family. MurE subfamily.</text>
</comment>
<comment type="caution">
    <text evidence="12">The sequence shown here is derived from an EMBL/GenBank/DDBJ whole genome shotgun (WGS) entry which is preliminary data.</text>
</comment>
<name>A0A553K2F7_9ACTN</name>
<organism evidence="12 13">
    <name type="scientific">Tessaracoccus rhinocerotis</name>
    <dbReference type="NCBI Taxonomy" id="1689449"/>
    <lineage>
        <taxon>Bacteria</taxon>
        <taxon>Bacillati</taxon>
        <taxon>Actinomycetota</taxon>
        <taxon>Actinomycetes</taxon>
        <taxon>Propionibacteriales</taxon>
        <taxon>Propionibacteriaceae</taxon>
        <taxon>Tessaracoccus</taxon>
    </lineage>
</organism>
<dbReference type="GO" id="GO:0008765">
    <property type="term" value="F:UDP-N-acetylmuramoylalanyl-D-glutamate-2,6-diaminopimelate ligase activity"/>
    <property type="evidence" value="ECO:0007669"/>
    <property type="project" value="UniProtKB-UniRule"/>
</dbReference>
<feature type="binding site" evidence="7">
    <location>
        <begin position="125"/>
        <end position="131"/>
    </location>
    <ligand>
        <name>ATP</name>
        <dbReference type="ChEBI" id="CHEBI:30616"/>
    </ligand>
</feature>
<feature type="modified residue" description="N6-carboxylysine" evidence="7">
    <location>
        <position position="237"/>
    </location>
</feature>
<evidence type="ECO:0000313" key="13">
    <source>
        <dbReference type="Proteomes" id="UP000317638"/>
    </source>
</evidence>
<dbReference type="UniPathway" id="UPA00219"/>
<keyword evidence="7" id="KW-0547">Nucleotide-binding</keyword>
<feature type="domain" description="Mur ligase C-terminal" evidence="10">
    <location>
        <begin position="350"/>
        <end position="479"/>
    </location>
</feature>
<feature type="binding site" evidence="7">
    <location>
        <position position="205"/>
    </location>
    <ligand>
        <name>UDP-N-acetyl-alpha-D-muramoyl-L-alanyl-D-glutamate</name>
        <dbReference type="ChEBI" id="CHEBI:83900"/>
    </ligand>
</feature>
<feature type="binding site" evidence="7">
    <location>
        <position position="399"/>
    </location>
    <ligand>
        <name>meso-2,6-diaminopimelate</name>
        <dbReference type="ChEBI" id="CHEBI:57791"/>
    </ligand>
</feature>
<comment type="catalytic activity">
    <reaction evidence="7">
        <text>UDP-N-acetyl-alpha-D-muramoyl-L-alanyl-D-glutamate + meso-2,6-diaminopimelate + ATP = UDP-N-acetyl-alpha-D-muramoyl-L-alanyl-gamma-D-glutamyl-meso-2,6-diaminopimelate + ADP + phosphate + H(+)</text>
        <dbReference type="Rhea" id="RHEA:23676"/>
        <dbReference type="ChEBI" id="CHEBI:15378"/>
        <dbReference type="ChEBI" id="CHEBI:30616"/>
        <dbReference type="ChEBI" id="CHEBI:43474"/>
        <dbReference type="ChEBI" id="CHEBI:57791"/>
        <dbReference type="ChEBI" id="CHEBI:83900"/>
        <dbReference type="ChEBI" id="CHEBI:83905"/>
        <dbReference type="ChEBI" id="CHEBI:456216"/>
        <dbReference type="EC" id="6.3.2.13"/>
    </reaction>
</comment>
<comment type="cofactor">
    <cofactor evidence="7">
        <name>Mg(2+)</name>
        <dbReference type="ChEBI" id="CHEBI:18420"/>
    </cofactor>
</comment>
<feature type="domain" description="Mur ligase central" evidence="11">
    <location>
        <begin position="123"/>
        <end position="328"/>
    </location>
</feature>
<reference evidence="12 13" key="1">
    <citation type="submission" date="2019-07" db="EMBL/GenBank/DDBJ databases">
        <authorList>
            <person name="Zhou L.-Y."/>
        </authorList>
    </citation>
    <scope>NUCLEOTIDE SEQUENCE [LARGE SCALE GENOMIC DNA]</scope>
    <source>
        <strain evidence="12 13">YIM 101269</strain>
    </source>
</reference>
<dbReference type="InterPro" id="IPR036565">
    <property type="entry name" value="Mur-like_cat_sf"/>
</dbReference>
<dbReference type="OrthoDB" id="9800958at2"/>
<evidence type="ECO:0000256" key="3">
    <source>
        <dbReference type="ARBA" id="ARBA00022960"/>
    </source>
</evidence>
<evidence type="ECO:0000256" key="8">
    <source>
        <dbReference type="RuleBase" id="RU004135"/>
    </source>
</evidence>
<keyword evidence="4 7" id="KW-0573">Peptidoglycan synthesis</keyword>
<dbReference type="Gene3D" id="3.40.1390.10">
    <property type="entry name" value="MurE/MurF, N-terminal domain"/>
    <property type="match status" value="1"/>
</dbReference>
<dbReference type="Pfam" id="PF01225">
    <property type="entry name" value="Mur_ligase"/>
    <property type="match status" value="1"/>
</dbReference>
<evidence type="ECO:0000259" key="10">
    <source>
        <dbReference type="Pfam" id="PF02875"/>
    </source>
</evidence>
<dbReference type="InterPro" id="IPR036615">
    <property type="entry name" value="Mur_ligase_C_dom_sf"/>
</dbReference>
<dbReference type="GO" id="GO:0005737">
    <property type="term" value="C:cytoplasm"/>
    <property type="evidence" value="ECO:0007669"/>
    <property type="project" value="UniProtKB-SubCell"/>
</dbReference>
<evidence type="ECO:0000259" key="9">
    <source>
        <dbReference type="Pfam" id="PF01225"/>
    </source>
</evidence>
<evidence type="ECO:0000256" key="2">
    <source>
        <dbReference type="ARBA" id="ARBA00022618"/>
    </source>
</evidence>
<dbReference type="InterPro" id="IPR004101">
    <property type="entry name" value="Mur_ligase_C"/>
</dbReference>
<dbReference type="SUPFAM" id="SSF63418">
    <property type="entry name" value="MurE/MurF N-terminal domain"/>
    <property type="match status" value="1"/>
</dbReference>
<sequence>MSDAAIRPSGITAVPLATLLGGLDLRGDADAPVLITGISLDSRDIVPGSLYVALPGRHVHGADYAAAAVAAGAVAVATDAAGERAARATGVATVVSDDLRRQMALLSSRVFGNPGSKLELLGVTGTNGKTTTVALLEAGLAAAGRRVGTVGTLGFRLDGLAVPSGRSTVTTPDSPDLNALLAVMHERGADAVALEVSSHAMKLDRVVGLRFSVAAFLNLGEDHMDFHHDVEDYFEAKASLFTPDYTDRAVLWTDDERGAEIAGRAAAAGLEVITVGTREQAQYRLSGYEPVAPLGGRATLTRDGSSVELRIGMPGTYNMIDAAVAFAMLETIGTDPDDILAGLAVAQVPGRMQALELGDDAPTVVVDFAHTPQAVAAALDALVGSFDRLVTVVGCGGDRDAAKRPAMGRAAAERSDVVIITDDNPRTEDPATIRAATLAGALEVGGDTFVEEVPGRRAAIQRALELADPATVVAVLGKGHEQGQHVGGQVLPFDDAVEALSAWDRIREGRS</sequence>
<dbReference type="RefSeq" id="WP_143937779.1">
    <property type="nucleotide sequence ID" value="NZ_VKKG01000002.1"/>
</dbReference>
<dbReference type="Pfam" id="PF02875">
    <property type="entry name" value="Mur_ligase_C"/>
    <property type="match status" value="1"/>
</dbReference>
<dbReference type="EC" id="6.3.2.13" evidence="7"/>
<dbReference type="GO" id="GO:0000287">
    <property type="term" value="F:magnesium ion binding"/>
    <property type="evidence" value="ECO:0007669"/>
    <property type="project" value="UniProtKB-UniRule"/>
</dbReference>
<dbReference type="NCBIfam" id="NF001124">
    <property type="entry name" value="PRK00139.1-2"/>
    <property type="match status" value="1"/>
</dbReference>
<evidence type="ECO:0000256" key="4">
    <source>
        <dbReference type="ARBA" id="ARBA00022984"/>
    </source>
</evidence>
<comment type="caution">
    <text evidence="7">Lacks conserved residue(s) required for the propagation of feature annotation.</text>
</comment>
<feature type="binding site" evidence="7">
    <location>
        <begin position="423"/>
        <end position="426"/>
    </location>
    <ligand>
        <name>meso-2,6-diaminopimelate</name>
        <dbReference type="ChEBI" id="CHEBI:57791"/>
    </ligand>
</feature>
<feature type="short sequence motif" description="Meso-diaminopimelate recognition motif" evidence="7">
    <location>
        <begin position="423"/>
        <end position="426"/>
    </location>
</feature>
<dbReference type="InterPro" id="IPR000713">
    <property type="entry name" value="Mur_ligase_N"/>
</dbReference>
<dbReference type="AlphaFoldDB" id="A0A553K2F7"/>
<evidence type="ECO:0000256" key="7">
    <source>
        <dbReference type="HAMAP-Rule" id="MF_00208"/>
    </source>
</evidence>
<comment type="pathway">
    <text evidence="7 8">Cell wall biogenesis; peptidoglycan biosynthesis.</text>
</comment>
<evidence type="ECO:0000259" key="11">
    <source>
        <dbReference type="Pfam" id="PF08245"/>
    </source>
</evidence>
<accession>A0A553K2F7</accession>
<dbReference type="SUPFAM" id="SSF53623">
    <property type="entry name" value="MurD-like peptide ligases, catalytic domain"/>
    <property type="match status" value="1"/>
</dbReference>
<dbReference type="InterPro" id="IPR035911">
    <property type="entry name" value="MurE/MurF_N"/>
</dbReference>
<dbReference type="GO" id="GO:0009252">
    <property type="term" value="P:peptidoglycan biosynthetic process"/>
    <property type="evidence" value="ECO:0007669"/>
    <property type="project" value="UniProtKB-UniRule"/>
</dbReference>
<dbReference type="GO" id="GO:0005524">
    <property type="term" value="F:ATP binding"/>
    <property type="evidence" value="ECO:0007669"/>
    <property type="project" value="UniProtKB-UniRule"/>
</dbReference>
<keyword evidence="13" id="KW-1185">Reference proteome</keyword>